<dbReference type="InterPro" id="IPR027417">
    <property type="entry name" value="P-loop_NTPase"/>
</dbReference>
<evidence type="ECO:0000313" key="3">
    <source>
        <dbReference type="Proteomes" id="UP000236291"/>
    </source>
</evidence>
<organism evidence="2 3">
    <name type="scientific">Trifolium pratense</name>
    <name type="common">Red clover</name>
    <dbReference type="NCBI Taxonomy" id="57577"/>
    <lineage>
        <taxon>Eukaryota</taxon>
        <taxon>Viridiplantae</taxon>
        <taxon>Streptophyta</taxon>
        <taxon>Embryophyta</taxon>
        <taxon>Tracheophyta</taxon>
        <taxon>Spermatophyta</taxon>
        <taxon>Magnoliopsida</taxon>
        <taxon>eudicotyledons</taxon>
        <taxon>Gunneridae</taxon>
        <taxon>Pentapetalae</taxon>
        <taxon>rosids</taxon>
        <taxon>fabids</taxon>
        <taxon>Fabales</taxon>
        <taxon>Fabaceae</taxon>
        <taxon>Papilionoideae</taxon>
        <taxon>50 kb inversion clade</taxon>
        <taxon>NPAAA clade</taxon>
        <taxon>Hologalegina</taxon>
        <taxon>IRL clade</taxon>
        <taxon>Trifolieae</taxon>
        <taxon>Trifolium</taxon>
    </lineage>
</organism>
<reference evidence="2 3" key="1">
    <citation type="journal article" date="2014" name="Am. J. Bot.">
        <title>Genome assembly and annotation for red clover (Trifolium pratense; Fabaceae).</title>
        <authorList>
            <person name="Istvanek J."/>
            <person name="Jaros M."/>
            <person name="Krenek A."/>
            <person name="Repkova J."/>
        </authorList>
    </citation>
    <scope>NUCLEOTIDE SEQUENCE [LARGE SCALE GENOMIC DNA]</scope>
    <source>
        <strain evidence="3">cv. Tatra</strain>
        <tissue evidence="2">Young leaves</tissue>
    </source>
</reference>
<evidence type="ECO:0000313" key="2">
    <source>
        <dbReference type="EMBL" id="PNX87170.1"/>
    </source>
</evidence>
<feature type="region of interest" description="Disordered" evidence="1">
    <location>
        <begin position="37"/>
        <end position="70"/>
    </location>
</feature>
<sequence>MYNPEYLERPYIVVLNKIDLPEVIDRLPTLTQEIQRIGSDGAASEPKPSSEVSAQLLSDENDTKEKTLEDYPRRHSVIGVSVLKRIKINEMLKEIRAALRKCVDSNETLASSVPSRDLAVQQDLRLSGKNYT</sequence>
<name>A0A2K3M8Q7_TRIPR</name>
<evidence type="ECO:0000256" key="1">
    <source>
        <dbReference type="SAM" id="MobiDB-lite"/>
    </source>
</evidence>
<dbReference type="SUPFAM" id="SSF52540">
    <property type="entry name" value="P-loop containing nucleoside triphosphate hydrolases"/>
    <property type="match status" value="1"/>
</dbReference>
<reference evidence="2 3" key="2">
    <citation type="journal article" date="2017" name="Front. Plant Sci.">
        <title>Gene Classification and Mining of Molecular Markers Useful in Red Clover (Trifolium pratense) Breeding.</title>
        <authorList>
            <person name="Istvanek J."/>
            <person name="Dluhosova J."/>
            <person name="Dluhos P."/>
            <person name="Patkova L."/>
            <person name="Nedelnik J."/>
            <person name="Repkova J."/>
        </authorList>
    </citation>
    <scope>NUCLEOTIDE SEQUENCE [LARGE SCALE GENOMIC DNA]</scope>
    <source>
        <strain evidence="3">cv. Tatra</strain>
        <tissue evidence="2">Young leaves</tissue>
    </source>
</reference>
<dbReference type="Gene3D" id="3.40.50.300">
    <property type="entry name" value="P-loop containing nucleotide triphosphate hydrolases"/>
    <property type="match status" value="1"/>
</dbReference>
<proteinExistence type="predicted"/>
<dbReference type="AlphaFoldDB" id="A0A2K3M8Q7"/>
<dbReference type="STRING" id="57577.A0A2K3M8Q7"/>
<dbReference type="ExpressionAtlas" id="A0A2K3M8Q7">
    <property type="expression patterns" value="baseline"/>
</dbReference>
<protein>
    <submittedName>
        <fullName evidence="2">GTPase OBG</fullName>
    </submittedName>
</protein>
<feature type="compositionally biased region" description="Basic and acidic residues" evidence="1">
    <location>
        <begin position="61"/>
        <end position="70"/>
    </location>
</feature>
<accession>A0A2K3M8Q7</accession>
<dbReference type="EMBL" id="ASHM01053169">
    <property type="protein sequence ID" value="PNX87170.1"/>
    <property type="molecule type" value="Genomic_DNA"/>
</dbReference>
<dbReference type="Proteomes" id="UP000236291">
    <property type="component" value="Unassembled WGS sequence"/>
</dbReference>
<comment type="caution">
    <text evidence="2">The sequence shown here is derived from an EMBL/GenBank/DDBJ whole genome shotgun (WGS) entry which is preliminary data.</text>
</comment>
<gene>
    <name evidence="2" type="primary">GTPase OBG</name>
    <name evidence="2" type="ORF">L195_g043256</name>
</gene>